<proteinExistence type="inferred from homology"/>
<dbReference type="PANTHER" id="PTHR45648">
    <property type="entry name" value="GDSL LIPASE/ACYLHYDROLASE FAMILY PROTEIN (AFU_ORTHOLOGUE AFUA_4G14700)"/>
    <property type="match status" value="1"/>
</dbReference>
<accession>A0ABC8TGJ5</accession>
<dbReference type="Gene3D" id="3.40.50.1110">
    <property type="entry name" value="SGNH hydrolase"/>
    <property type="match status" value="1"/>
</dbReference>
<reference evidence="4 6" key="1">
    <citation type="submission" date="2024-02" db="EMBL/GenBank/DDBJ databases">
        <authorList>
            <person name="Vignale AGUSTIN F."/>
            <person name="Sosa J E."/>
            <person name="Modenutti C."/>
        </authorList>
    </citation>
    <scope>NUCLEOTIDE SEQUENCE [LARGE SCALE GENOMIC DNA]</scope>
</reference>
<evidence type="ECO:0000256" key="3">
    <source>
        <dbReference type="ARBA" id="ARBA00022963"/>
    </source>
</evidence>
<dbReference type="InterPro" id="IPR051058">
    <property type="entry name" value="GDSL_Est/Lipase"/>
</dbReference>
<dbReference type="PANTHER" id="PTHR45648:SF7">
    <property type="entry name" value="OS12G0126100 PROTEIN"/>
    <property type="match status" value="1"/>
</dbReference>
<dbReference type="EMBL" id="CAUOFW020010435">
    <property type="protein sequence ID" value="CAK9188382.1"/>
    <property type="molecule type" value="Genomic_DNA"/>
</dbReference>
<dbReference type="GO" id="GO:0016787">
    <property type="term" value="F:hydrolase activity"/>
    <property type="evidence" value="ECO:0007669"/>
    <property type="project" value="UniProtKB-KW"/>
</dbReference>
<dbReference type="Pfam" id="PF00657">
    <property type="entry name" value="Lipase_GDSL"/>
    <property type="match status" value="1"/>
</dbReference>
<name>A0ABC8TGJ5_9AQUA</name>
<dbReference type="EMBL" id="CAUOFW020005092">
    <property type="protein sequence ID" value="CAK9168570.1"/>
    <property type="molecule type" value="Genomic_DNA"/>
</dbReference>
<keyword evidence="3" id="KW-0442">Lipid degradation</keyword>
<dbReference type="InterPro" id="IPR001087">
    <property type="entry name" value="GDSL"/>
</dbReference>
<dbReference type="InterPro" id="IPR036514">
    <property type="entry name" value="SGNH_hydro_sf"/>
</dbReference>
<evidence type="ECO:0000256" key="2">
    <source>
        <dbReference type="ARBA" id="ARBA00022801"/>
    </source>
</evidence>
<dbReference type="AlphaFoldDB" id="A0ABC8TGJ5"/>
<keyword evidence="6" id="KW-1185">Reference proteome</keyword>
<comment type="similarity">
    <text evidence="1">Belongs to the 'GDSL' lipolytic enzyme family.</text>
</comment>
<evidence type="ECO:0008006" key="7">
    <source>
        <dbReference type="Google" id="ProtNLM"/>
    </source>
</evidence>
<dbReference type="GO" id="GO:0016042">
    <property type="term" value="P:lipid catabolic process"/>
    <property type="evidence" value="ECO:0007669"/>
    <property type="project" value="UniProtKB-KW"/>
</dbReference>
<comment type="caution">
    <text evidence="4">The sequence shown here is derived from an EMBL/GenBank/DDBJ whole genome shotgun (WGS) entry which is preliminary data.</text>
</comment>
<evidence type="ECO:0000313" key="6">
    <source>
        <dbReference type="Proteomes" id="UP001642360"/>
    </source>
</evidence>
<evidence type="ECO:0000313" key="5">
    <source>
        <dbReference type="EMBL" id="CAK9188382.1"/>
    </source>
</evidence>
<gene>
    <name evidence="4" type="ORF">ILEXP_LOCUS37965</name>
    <name evidence="5" type="ORF">ILEXP_LOCUS59059</name>
</gene>
<organism evidence="4 6">
    <name type="scientific">Ilex paraguariensis</name>
    <name type="common">yerba mate</name>
    <dbReference type="NCBI Taxonomy" id="185542"/>
    <lineage>
        <taxon>Eukaryota</taxon>
        <taxon>Viridiplantae</taxon>
        <taxon>Streptophyta</taxon>
        <taxon>Embryophyta</taxon>
        <taxon>Tracheophyta</taxon>
        <taxon>Spermatophyta</taxon>
        <taxon>Magnoliopsida</taxon>
        <taxon>eudicotyledons</taxon>
        <taxon>Gunneridae</taxon>
        <taxon>Pentapetalae</taxon>
        <taxon>asterids</taxon>
        <taxon>campanulids</taxon>
        <taxon>Aquifoliales</taxon>
        <taxon>Aquifoliaceae</taxon>
        <taxon>Ilex</taxon>
    </lineage>
</organism>
<evidence type="ECO:0000256" key="1">
    <source>
        <dbReference type="ARBA" id="ARBA00008668"/>
    </source>
</evidence>
<keyword evidence="2" id="KW-0378">Hydrolase</keyword>
<protein>
    <recommendedName>
        <fullName evidence="7">GDSL esterase/lipase</fullName>
    </recommendedName>
</protein>
<keyword evidence="3" id="KW-0443">Lipid metabolism</keyword>
<dbReference type="Proteomes" id="UP001642360">
    <property type="component" value="Unassembled WGS sequence"/>
</dbReference>
<sequence>MSLPYATPFYSQNGTIQVLLQGINFGSALATIINPKRQSHQSLNQQLRQAFETVQLLELLLGQDSANHFIQSSLFYLSFGKDDYIRHFLDNSSGISLKYNGQSFAKILVNQMGNAIRDLYDVNVRKIVCLGILPLGCAPRILWERHNDTIGAGNRGCEDEINKLVLQYNTMLEEQIIDLNAELSGAHIIFCDVYRGIMEIITNPEVYGFEDVRNACCGLGTYGGESGCLSTDMACDQASTHLWWDLYNPSQAVNSLLADSAWSGQRIPAICRPFTVQKLVSYK</sequence>
<evidence type="ECO:0000313" key="4">
    <source>
        <dbReference type="EMBL" id="CAK9168570.1"/>
    </source>
</evidence>